<feature type="transmembrane region" description="Helical" evidence="1">
    <location>
        <begin position="39"/>
        <end position="60"/>
    </location>
</feature>
<comment type="caution">
    <text evidence="3">The sequence shown here is derived from an EMBL/GenBank/DDBJ whole genome shotgun (WGS) entry which is preliminary data.</text>
</comment>
<dbReference type="Pfam" id="PF20152">
    <property type="entry name" value="DUF6534"/>
    <property type="match status" value="1"/>
</dbReference>
<feature type="transmembrane region" description="Helical" evidence="1">
    <location>
        <begin position="268"/>
        <end position="290"/>
    </location>
</feature>
<feature type="transmembrane region" description="Helical" evidence="1">
    <location>
        <begin position="192"/>
        <end position="216"/>
    </location>
</feature>
<feature type="domain" description="DUF6534" evidence="2">
    <location>
        <begin position="233"/>
        <end position="317"/>
    </location>
</feature>
<protein>
    <recommendedName>
        <fullName evidence="2">DUF6534 domain-containing protein</fullName>
    </recommendedName>
</protein>
<keyword evidence="1" id="KW-1133">Transmembrane helix</keyword>
<dbReference type="EMBL" id="JABXXO010000006">
    <property type="protein sequence ID" value="KAF7776790.1"/>
    <property type="molecule type" value="Genomic_DNA"/>
</dbReference>
<organism evidence="3 4">
    <name type="scientific">Agaricus bisporus var. burnettii</name>
    <dbReference type="NCBI Taxonomy" id="192524"/>
    <lineage>
        <taxon>Eukaryota</taxon>
        <taxon>Fungi</taxon>
        <taxon>Dikarya</taxon>
        <taxon>Basidiomycota</taxon>
        <taxon>Agaricomycotina</taxon>
        <taxon>Agaricomycetes</taxon>
        <taxon>Agaricomycetidae</taxon>
        <taxon>Agaricales</taxon>
        <taxon>Agaricineae</taxon>
        <taxon>Agaricaceae</taxon>
        <taxon>Agaricus</taxon>
    </lineage>
</organism>
<feature type="transmembrane region" description="Helical" evidence="1">
    <location>
        <begin position="159"/>
        <end position="180"/>
    </location>
</feature>
<evidence type="ECO:0000313" key="3">
    <source>
        <dbReference type="EMBL" id="KAF7776790.1"/>
    </source>
</evidence>
<name>A0A8H7KI09_AGABI</name>
<feature type="transmembrane region" description="Helical" evidence="1">
    <location>
        <begin position="228"/>
        <end position="247"/>
    </location>
</feature>
<keyword evidence="1" id="KW-0472">Membrane</keyword>
<evidence type="ECO:0000313" key="4">
    <source>
        <dbReference type="Proteomes" id="UP000629468"/>
    </source>
</evidence>
<dbReference type="PANTHER" id="PTHR40465">
    <property type="entry name" value="CHROMOSOME 1, WHOLE GENOME SHOTGUN SEQUENCE"/>
    <property type="match status" value="1"/>
</dbReference>
<feature type="transmembrane region" description="Helical" evidence="1">
    <location>
        <begin position="80"/>
        <end position="103"/>
    </location>
</feature>
<dbReference type="AlphaFoldDB" id="A0A8H7KI09"/>
<proteinExistence type="predicted"/>
<evidence type="ECO:0000259" key="2">
    <source>
        <dbReference type="Pfam" id="PF20152"/>
    </source>
</evidence>
<gene>
    <name evidence="3" type="ORF">Agabi119p4_5183</name>
</gene>
<reference evidence="3 4" key="1">
    <citation type="journal article" name="Sci. Rep.">
        <title>Telomere-to-telomere assembled and centromere annotated genomes of the two main subspecies of the button mushroom Agaricus bisporus reveal especially polymorphic chromosome ends.</title>
        <authorList>
            <person name="Sonnenberg A.S.M."/>
            <person name="Sedaghat-Telgerd N."/>
            <person name="Lavrijssen B."/>
            <person name="Ohm R.A."/>
            <person name="Hendrickx P.M."/>
            <person name="Scholtmeijer K."/>
            <person name="Baars J.J.P."/>
            <person name="van Peer A."/>
        </authorList>
    </citation>
    <scope>NUCLEOTIDE SEQUENCE [LARGE SCALE GENOMIC DNA]</scope>
    <source>
        <strain evidence="3 4">H119_p4</strain>
    </source>
</reference>
<dbReference type="InterPro" id="IPR045339">
    <property type="entry name" value="DUF6534"/>
</dbReference>
<feature type="transmembrane region" description="Helical" evidence="1">
    <location>
        <begin position="115"/>
        <end position="139"/>
    </location>
</feature>
<dbReference type="Proteomes" id="UP000629468">
    <property type="component" value="Unassembled WGS sequence"/>
</dbReference>
<evidence type="ECO:0000256" key="1">
    <source>
        <dbReference type="SAM" id="Phobius"/>
    </source>
</evidence>
<dbReference type="PANTHER" id="PTHR40465:SF1">
    <property type="entry name" value="DUF6534 DOMAIN-CONTAINING PROTEIN"/>
    <property type="match status" value="1"/>
</dbReference>
<sequence>MREREKGMMDTDELVVGACVWGFPMTLSRRLGCIKWKRLVFGGVDISFTVKCCTTLRTWNDMSTSLGPELLNNVVTDRRGPLIGNLLNVLLYGILTVQTYLYYVAFPNDRKITKAIVGFVYSIDTVQTILALYDFYLLFCIPNNYHLVLGPKFQVMQDGFMWLTIPLSGTLVATVTQLFYAHRIYILSKKKIVTSIVIVLALGQLVFGIGITIVLLDIPFTLSMVAGWGPVGMTCDFVIAVYMSWFLTKQMRRSSRTTQVLVTRIKRLVLETGFLTAAFATAFTLFFIFVGHQVCAIPGLTLGKVYSNSLLVLFNNRFTIAGGRNEPAFEFEVDSYHLSDLPRSEGAEHGIRE</sequence>
<keyword evidence="1" id="KW-0812">Transmembrane</keyword>
<accession>A0A8H7KI09</accession>